<dbReference type="WBParaSite" id="PDA_v2.g30041.t1">
    <property type="protein sequence ID" value="PDA_v2.g30041.t1"/>
    <property type="gene ID" value="PDA_v2.g30041"/>
</dbReference>
<dbReference type="Proteomes" id="UP000887578">
    <property type="component" value="Unplaced"/>
</dbReference>
<sequence>MHRPPYRPPFCGPSSRDLMLKPGYRKNIIPSNPAIPPKLTLPSPTQQELLPSIQEPIEEEKPVQSFPFASTFLYTEAELKLSPSFRKHNIKAEEEMILRRVGTCFIKQLSLRINAKFPLKQQKISARATCMAMEMATTCLFLAAKVENCPKGIACFSDYYFRLTHDDERLENHEYEIVNELIQAYEMKLLQTLVFEFRIELPHIVIINSTFHSESNLLKKTAWSFSTDMLAFTTLCLQYDENVLAAAAFYIAGTYLKINMKKQYGEKWLQSIAPEITEDILKKIVDVFLKALTDMKVIIQSKKYALEEGEIL</sequence>
<dbReference type="InterPro" id="IPR043198">
    <property type="entry name" value="Cyclin/Ssn8"/>
</dbReference>
<accession>A0A914QF91</accession>
<dbReference type="GO" id="GO:0006357">
    <property type="term" value="P:regulation of transcription by RNA polymerase II"/>
    <property type="evidence" value="ECO:0007669"/>
    <property type="project" value="InterPro"/>
</dbReference>
<evidence type="ECO:0000313" key="3">
    <source>
        <dbReference type="WBParaSite" id="PDA_v2.g30041.t1"/>
    </source>
</evidence>
<dbReference type="AlphaFoldDB" id="A0A914QF91"/>
<organism evidence="2 3">
    <name type="scientific">Panagrolaimus davidi</name>
    <dbReference type="NCBI Taxonomy" id="227884"/>
    <lineage>
        <taxon>Eukaryota</taxon>
        <taxon>Metazoa</taxon>
        <taxon>Ecdysozoa</taxon>
        <taxon>Nematoda</taxon>
        <taxon>Chromadorea</taxon>
        <taxon>Rhabditida</taxon>
        <taxon>Tylenchina</taxon>
        <taxon>Panagrolaimomorpha</taxon>
        <taxon>Panagrolaimoidea</taxon>
        <taxon>Panagrolaimidae</taxon>
        <taxon>Panagrolaimus</taxon>
    </lineage>
</organism>
<proteinExistence type="predicted"/>
<name>A0A914QF91_9BILA</name>
<dbReference type="InterPro" id="IPR036915">
    <property type="entry name" value="Cyclin-like_sf"/>
</dbReference>
<dbReference type="PANTHER" id="PTHR10026">
    <property type="entry name" value="CYCLIN"/>
    <property type="match status" value="1"/>
</dbReference>
<evidence type="ECO:0000256" key="1">
    <source>
        <dbReference type="ARBA" id="ARBA00023127"/>
    </source>
</evidence>
<dbReference type="SUPFAM" id="SSF47954">
    <property type="entry name" value="Cyclin-like"/>
    <property type="match status" value="2"/>
</dbReference>
<dbReference type="Pfam" id="PF21797">
    <property type="entry name" value="CycT2-like_C"/>
    <property type="match status" value="1"/>
</dbReference>
<keyword evidence="2" id="KW-1185">Reference proteome</keyword>
<keyword evidence="1" id="KW-0195">Cyclin</keyword>
<dbReference type="Gene3D" id="1.10.472.10">
    <property type="entry name" value="Cyclin-like"/>
    <property type="match status" value="2"/>
</dbReference>
<reference evidence="3" key="1">
    <citation type="submission" date="2022-11" db="UniProtKB">
        <authorList>
            <consortium name="WormBaseParasite"/>
        </authorList>
    </citation>
    <scope>IDENTIFICATION</scope>
</reference>
<protein>
    <submittedName>
        <fullName evidence="3">Uncharacterized protein</fullName>
    </submittedName>
</protein>
<dbReference type="GO" id="GO:0016538">
    <property type="term" value="F:cyclin-dependent protein serine/threonine kinase regulator activity"/>
    <property type="evidence" value="ECO:0007669"/>
    <property type="project" value="InterPro"/>
</dbReference>
<evidence type="ECO:0000313" key="2">
    <source>
        <dbReference type="Proteomes" id="UP000887578"/>
    </source>
</evidence>